<dbReference type="OrthoDB" id="502220at2"/>
<evidence type="ECO:0000256" key="1">
    <source>
        <dbReference type="SAM" id="MobiDB-lite"/>
    </source>
</evidence>
<organism evidence="2 3">
    <name type="scientific">Gloeothece citriformis (strain PCC 7424)</name>
    <name type="common">Cyanothece sp. (strain PCC 7424)</name>
    <dbReference type="NCBI Taxonomy" id="65393"/>
    <lineage>
        <taxon>Bacteria</taxon>
        <taxon>Bacillati</taxon>
        <taxon>Cyanobacteriota</taxon>
        <taxon>Cyanophyceae</taxon>
        <taxon>Oscillatoriophycideae</taxon>
        <taxon>Chroococcales</taxon>
        <taxon>Aphanothecaceae</taxon>
        <taxon>Gloeothece</taxon>
        <taxon>Gloeothece citriformis</taxon>
    </lineage>
</organism>
<keyword evidence="3" id="KW-1185">Reference proteome</keyword>
<name>B7KFZ6_GLOC7</name>
<dbReference type="EMBL" id="CP001291">
    <property type="protein sequence ID" value="ACK69189.1"/>
    <property type="molecule type" value="Genomic_DNA"/>
</dbReference>
<gene>
    <name evidence="2" type="ordered locus">PCC7424_0733</name>
</gene>
<evidence type="ECO:0000313" key="2">
    <source>
        <dbReference type="EMBL" id="ACK69189.1"/>
    </source>
</evidence>
<dbReference type="RefSeq" id="WP_012598136.1">
    <property type="nucleotide sequence ID" value="NC_011729.1"/>
</dbReference>
<proteinExistence type="predicted"/>
<dbReference type="STRING" id="65393.PCC7424_0733"/>
<dbReference type="KEGG" id="cyc:PCC7424_0733"/>
<dbReference type="HOGENOM" id="CLU_028870_0_0_3"/>
<feature type="compositionally biased region" description="Polar residues" evidence="1">
    <location>
        <begin position="388"/>
        <end position="398"/>
    </location>
</feature>
<feature type="compositionally biased region" description="Basic and acidic residues" evidence="1">
    <location>
        <begin position="416"/>
        <end position="426"/>
    </location>
</feature>
<dbReference type="eggNOG" id="ENOG502ZYZU">
    <property type="taxonomic scope" value="Bacteria"/>
</dbReference>
<evidence type="ECO:0000313" key="3">
    <source>
        <dbReference type="Proteomes" id="UP000002384"/>
    </source>
</evidence>
<reference evidence="3" key="1">
    <citation type="journal article" date="2011" name="MBio">
        <title>Novel metabolic attributes of the genus Cyanothece, comprising a group of unicellular nitrogen-fixing Cyanobacteria.</title>
        <authorList>
            <person name="Bandyopadhyay A."/>
            <person name="Elvitigala T."/>
            <person name="Welsh E."/>
            <person name="Stockel J."/>
            <person name="Liberton M."/>
            <person name="Min H."/>
            <person name="Sherman L.A."/>
            <person name="Pakrasi H.B."/>
        </authorList>
    </citation>
    <scope>NUCLEOTIDE SEQUENCE [LARGE SCALE GENOMIC DNA]</scope>
    <source>
        <strain evidence="3">PCC 7424</strain>
    </source>
</reference>
<dbReference type="AlphaFoldDB" id="B7KFZ6"/>
<protein>
    <submittedName>
        <fullName evidence="2">Uncharacterized protein</fullName>
    </submittedName>
</protein>
<sequence>MSSSPTKPYKSKLLNLINRQSLRLKEQLNRTGRHLKIAVDIGVQILVYPLYLLVQTGRMSQRQLKQKIQQPQVLPPESSSQVQPITCNQPIENILESLESWLSQGHDNIDPSRISPALEPISSPFSTRKKLVVRGLATLIKNQNLVLVSSDNLLIDVFSPPQQKQLKKLLSWELANYQYQRRFQERTAKKFPSLIPAFQFNNPHVVPPVRWFWTVMRWIQTSQVAIAINLFGESTFIRRPRPSFPQIPPAQEVTESPNYTHTKRIDDNTSNVNKIYQLIEAAIDYFLRTVKGTALENKVPYFLTSSTAFKKFSQLGVIGRKTPQSIQLIIQKDSPKTLKNNSNYPLENSEPFQIQVLIQAAIDYFFGLNKNLLLLTGNKSSLKAKLSPKTTQPLTQGTEPDPWLTWDDLFSQENPQKNENKQKDIPVESLPKLPSSQIPEQPKNSLQIPLITKTNEESSSPLVLNKRIQPNISQSQKDELMTNQPSATIQSISESNNPLIATPEWIETEATPIGYVKHPLVKIIELLDVIIYWFEKLWVKFWHWLKKGNQ</sequence>
<feature type="region of interest" description="Disordered" evidence="1">
    <location>
        <begin position="385"/>
        <end position="442"/>
    </location>
</feature>
<accession>B7KFZ6</accession>
<dbReference type="Proteomes" id="UP000002384">
    <property type="component" value="Chromosome"/>
</dbReference>